<evidence type="ECO:0000313" key="3">
    <source>
        <dbReference type="Proteomes" id="UP000054321"/>
    </source>
</evidence>
<protein>
    <submittedName>
        <fullName evidence="2">Uncharacterized protein</fullName>
    </submittedName>
</protein>
<evidence type="ECO:0000256" key="1">
    <source>
        <dbReference type="SAM" id="MobiDB-lite"/>
    </source>
</evidence>
<name>A0A0C3H933_OIDMZ</name>
<dbReference type="Proteomes" id="UP000054321">
    <property type="component" value="Unassembled WGS sequence"/>
</dbReference>
<reference evidence="2 3" key="1">
    <citation type="submission" date="2014-04" db="EMBL/GenBank/DDBJ databases">
        <authorList>
            <consortium name="DOE Joint Genome Institute"/>
            <person name="Kuo A."/>
            <person name="Martino E."/>
            <person name="Perotto S."/>
            <person name="Kohler A."/>
            <person name="Nagy L.G."/>
            <person name="Floudas D."/>
            <person name="Copeland A."/>
            <person name="Barry K.W."/>
            <person name="Cichocki N."/>
            <person name="Veneault-Fourrey C."/>
            <person name="LaButti K."/>
            <person name="Lindquist E.A."/>
            <person name="Lipzen A."/>
            <person name="Lundell T."/>
            <person name="Morin E."/>
            <person name="Murat C."/>
            <person name="Sun H."/>
            <person name="Tunlid A."/>
            <person name="Henrissat B."/>
            <person name="Grigoriev I.V."/>
            <person name="Hibbett D.S."/>
            <person name="Martin F."/>
            <person name="Nordberg H.P."/>
            <person name="Cantor M.N."/>
            <person name="Hua S.X."/>
        </authorList>
    </citation>
    <scope>NUCLEOTIDE SEQUENCE [LARGE SCALE GENOMIC DNA]</scope>
    <source>
        <strain evidence="2 3">Zn</strain>
    </source>
</reference>
<gene>
    <name evidence="2" type="ORF">OIDMADRAFT_50597</name>
</gene>
<dbReference type="AlphaFoldDB" id="A0A0C3H933"/>
<reference evidence="3" key="2">
    <citation type="submission" date="2015-01" db="EMBL/GenBank/DDBJ databases">
        <title>Evolutionary Origins and Diversification of the Mycorrhizal Mutualists.</title>
        <authorList>
            <consortium name="DOE Joint Genome Institute"/>
            <consortium name="Mycorrhizal Genomics Consortium"/>
            <person name="Kohler A."/>
            <person name="Kuo A."/>
            <person name="Nagy L.G."/>
            <person name="Floudas D."/>
            <person name="Copeland A."/>
            <person name="Barry K.W."/>
            <person name="Cichocki N."/>
            <person name="Veneault-Fourrey C."/>
            <person name="LaButti K."/>
            <person name="Lindquist E.A."/>
            <person name="Lipzen A."/>
            <person name="Lundell T."/>
            <person name="Morin E."/>
            <person name="Murat C."/>
            <person name="Riley R."/>
            <person name="Ohm R."/>
            <person name="Sun H."/>
            <person name="Tunlid A."/>
            <person name="Henrissat B."/>
            <person name="Grigoriev I.V."/>
            <person name="Hibbett D.S."/>
            <person name="Martin F."/>
        </authorList>
    </citation>
    <scope>NUCLEOTIDE SEQUENCE [LARGE SCALE GENOMIC DNA]</scope>
    <source>
        <strain evidence="3">Zn</strain>
    </source>
</reference>
<dbReference type="HOGENOM" id="CLU_1448123_0_0_1"/>
<evidence type="ECO:0000313" key="2">
    <source>
        <dbReference type="EMBL" id="KIN04756.1"/>
    </source>
</evidence>
<keyword evidence="3" id="KW-1185">Reference proteome</keyword>
<sequence length="187" mass="20707">MQIPAWTHSTGAAISGTQRERPVCVWGSRQRRWEWLSGPDYYIVPGRGLPMHTHRSQTTEDKASDDPGLFVLALARRPSPVSKRRGLRSWYKFLCMHKPVLSTALATGWSGPSPLRCACVLRAVRGLSDTRMQQSSSSSFDVIMHLAGVERGADARRSPLTLRTCPPSTPRGRHWMGLSSPTCGGRP</sequence>
<organism evidence="2 3">
    <name type="scientific">Oidiodendron maius (strain Zn)</name>
    <dbReference type="NCBI Taxonomy" id="913774"/>
    <lineage>
        <taxon>Eukaryota</taxon>
        <taxon>Fungi</taxon>
        <taxon>Dikarya</taxon>
        <taxon>Ascomycota</taxon>
        <taxon>Pezizomycotina</taxon>
        <taxon>Leotiomycetes</taxon>
        <taxon>Leotiomycetes incertae sedis</taxon>
        <taxon>Myxotrichaceae</taxon>
        <taxon>Oidiodendron</taxon>
    </lineage>
</organism>
<proteinExistence type="predicted"/>
<dbReference type="EMBL" id="KN832872">
    <property type="protein sequence ID" value="KIN04756.1"/>
    <property type="molecule type" value="Genomic_DNA"/>
</dbReference>
<accession>A0A0C3H933</accession>
<dbReference type="InParanoid" id="A0A0C3H933"/>
<feature type="region of interest" description="Disordered" evidence="1">
    <location>
        <begin position="167"/>
        <end position="187"/>
    </location>
</feature>